<proteinExistence type="predicted"/>
<evidence type="ECO:0000313" key="4">
    <source>
        <dbReference type="Proteomes" id="UP001221208"/>
    </source>
</evidence>
<evidence type="ECO:0000256" key="1">
    <source>
        <dbReference type="SAM" id="Phobius"/>
    </source>
</evidence>
<dbReference type="PANTHER" id="PTHR38690:SF1">
    <property type="entry name" value="PROTEASE"/>
    <property type="match status" value="1"/>
</dbReference>
<sequence length="1369" mass="146517">MPLAKRWHRLRAAYRFFNVASHHVLGFTVKLAVLAYFVFAVVFLFLRYAILPNIDYYKPGIERAASRALGNQVAIDRIYASWHGLRPNLFLGDVSLRDGDGRQVLSLPSVSATLSWWSVLAGGVRFESLEIIRPELQVRRAPGGKLYVAGIALADGGADGKGADWVLSQREIVIRDGRLHWTDGVRGTETLALDHVNLVLRNQWRDHQFGLQATPPASLAAPLDVRARFVHPPFARSMADVTLWKGEVYADLKGADLAAWKRYIDYPFELSQGKGALRAWLTLDHAKLAAFTADVRLEDVQARLGKDLPPLDLLRVRGRVSAREDYAAQAQDGKPTFGARGHAVSLSEFSLETRDGLSLPPTTLSERYVAAAAGKPQRTELRARALDLQTLTALAARLPLGAANLQLLEELAPRGRLEDFSAEWQGPLAAPLAFHVKGQVLGLGLRAQPARAAQPKSAAAPAQEATAAIPGFDNLTGSVDATDKGGSVNLASRDLVLQMPAYFAEPALPFEQLNLKARWSFEGQEQLRVDVDSFDFLQQGLAGTLKGSHLLPLKGGAVKGAGSADFSGTLNNFDLKTIGRYLPLQTPADLRHWLVGALEDGLAQDVGLRLRGELAHFPFKADNAQERARGEFRAAGRLENAKLNYAPGELAKDGKGPLWPQAERIKGNFVFDRARMEIRGDTAATGGVALANVKAVIADLTVHDMMLDIDGSAQGAMQEFLKYMAASPVLEWIAHFTDQTTASGNARLALKLHLPLNHMIDSKVQGTLQLAGNDIVLFDDFPPVQGTQGKIEFNEHGVNLNGLAGTFVGGPVAIAGGSLRDNSIAVRIGGAVSVDGLRKVYTAPVMQRLAGHLSGGARYSGLITARDHQYQVAVDSTLVGLGLDFPAPVKKAAADAVPFKFLLNGGAANEAGLTRDDIRINLGPAIAARYQRQKQGKEAWRVVRGGVGVNAPAPEPDSGMMVNVNLKSLNVDAWLALGDGIAGPAAGGAEAGGPELAQYVVPDLMAARAGELILGERKLENVVVGASHHRGLWQANVDSAQASGYVGWVETASGLGKMTARLSSLVIPESAAGDVKDLLEGKNGVAQTIPALDIVAERFELFNKQIGRLELQAYNAAATGRDWRVSKLSLANPDGELKGTGKWIVKDGQSNTSLNFGLDIVDAGKLLERFGFADTVRKGKGKLSGDISWKGLPYSLDIPSLSGQIQLNVESGQFLKQDPGAAKLLGVLSLQALPRLLKLDFHDVFSEGLAFDGITATAAITRGVAKTDNLKMHGVAATVLMDGSADIANESTNLHVVVIPEFNLGTGPLVYALAVNPVIGLGSFLAQLFLRAPVMKALTYQMQVAGPWKAPVITKLDSGKLEPVPVPAE</sequence>
<keyword evidence="1" id="KW-1133">Transmembrane helix</keyword>
<keyword evidence="1" id="KW-0812">Transmembrane</keyword>
<dbReference type="InterPro" id="IPR025263">
    <property type="entry name" value="YhdP_central"/>
</dbReference>
<dbReference type="InterPro" id="IPR011836">
    <property type="entry name" value="YhdP"/>
</dbReference>
<protein>
    <submittedName>
        <fullName evidence="3">YhdP family protein</fullName>
    </submittedName>
</protein>
<dbReference type="Pfam" id="PF13116">
    <property type="entry name" value="YhdP"/>
    <property type="match status" value="1"/>
</dbReference>
<keyword evidence="1" id="KW-0472">Membrane</keyword>
<feature type="domain" description="YhdP central" evidence="2">
    <location>
        <begin position="26"/>
        <end position="1353"/>
    </location>
</feature>
<accession>A0ABT5JX10</accession>
<organism evidence="3 4">
    <name type="scientific">Janthinobacterium fluminis</name>
    <dbReference type="NCBI Taxonomy" id="2987524"/>
    <lineage>
        <taxon>Bacteria</taxon>
        <taxon>Pseudomonadati</taxon>
        <taxon>Pseudomonadota</taxon>
        <taxon>Betaproteobacteria</taxon>
        <taxon>Burkholderiales</taxon>
        <taxon>Oxalobacteraceae</taxon>
        <taxon>Janthinobacterium</taxon>
    </lineage>
</organism>
<name>A0ABT5JX10_9BURK</name>
<dbReference type="EMBL" id="JAQQXR010000002">
    <property type="protein sequence ID" value="MDC8757262.1"/>
    <property type="molecule type" value="Genomic_DNA"/>
</dbReference>
<dbReference type="Proteomes" id="UP001221208">
    <property type="component" value="Unassembled WGS sequence"/>
</dbReference>
<evidence type="ECO:0000259" key="2">
    <source>
        <dbReference type="Pfam" id="PF13116"/>
    </source>
</evidence>
<gene>
    <name evidence="3" type="ORF">OIK44_06630</name>
</gene>
<reference evidence="3 4" key="1">
    <citation type="submission" date="2022-10" db="EMBL/GenBank/DDBJ databases">
        <title>Janthinobacterium sp. hw3 Genome sequencing.</title>
        <authorList>
            <person name="Park S."/>
        </authorList>
    </citation>
    <scope>NUCLEOTIDE SEQUENCE [LARGE SCALE GENOMIC DNA]</scope>
    <source>
        <strain evidence="4">hw3</strain>
    </source>
</reference>
<evidence type="ECO:0000313" key="3">
    <source>
        <dbReference type="EMBL" id="MDC8757262.1"/>
    </source>
</evidence>
<comment type="caution">
    <text evidence="3">The sequence shown here is derived from an EMBL/GenBank/DDBJ whole genome shotgun (WGS) entry which is preliminary data.</text>
</comment>
<dbReference type="NCBIfam" id="TIGR02099">
    <property type="entry name" value="YhdP family protein"/>
    <property type="match status" value="1"/>
</dbReference>
<feature type="transmembrane region" description="Helical" evidence="1">
    <location>
        <begin position="31"/>
        <end position="50"/>
    </location>
</feature>
<keyword evidence="4" id="KW-1185">Reference proteome</keyword>
<dbReference type="PANTHER" id="PTHR38690">
    <property type="entry name" value="PROTEASE-RELATED"/>
    <property type="match status" value="1"/>
</dbReference>